<accession>A0A8D8Z9H3</accession>
<keyword evidence="1" id="KW-0472">Membrane</keyword>
<organism evidence="2">
    <name type="scientific">Cacopsylla melanoneura</name>
    <dbReference type="NCBI Taxonomy" id="428564"/>
    <lineage>
        <taxon>Eukaryota</taxon>
        <taxon>Metazoa</taxon>
        <taxon>Ecdysozoa</taxon>
        <taxon>Arthropoda</taxon>
        <taxon>Hexapoda</taxon>
        <taxon>Insecta</taxon>
        <taxon>Pterygota</taxon>
        <taxon>Neoptera</taxon>
        <taxon>Paraneoptera</taxon>
        <taxon>Hemiptera</taxon>
        <taxon>Sternorrhyncha</taxon>
        <taxon>Psylloidea</taxon>
        <taxon>Psyllidae</taxon>
        <taxon>Psyllinae</taxon>
        <taxon>Cacopsylla</taxon>
    </lineage>
</organism>
<dbReference type="AlphaFoldDB" id="A0A8D8Z9H3"/>
<proteinExistence type="predicted"/>
<feature type="transmembrane region" description="Helical" evidence="1">
    <location>
        <begin position="80"/>
        <end position="105"/>
    </location>
</feature>
<protein>
    <submittedName>
        <fullName evidence="2">Uncharacterized protein</fullName>
    </submittedName>
</protein>
<keyword evidence="1" id="KW-0812">Transmembrane</keyword>
<dbReference type="EMBL" id="HBUF01450973">
    <property type="protein sequence ID" value="CAG6743613.1"/>
    <property type="molecule type" value="Transcribed_RNA"/>
</dbReference>
<sequence length="129" mass="15147">MYYGYPSNICWDIHSRYIAWTYLASNVRVPIPPIELGDNEVQNFSNLTRLSYKMILYQVSIPWLLNIMTYDILARERHILTVVMFGGGYIQGTFTPLHLFIALWLHVCKYCGYTYTFIQNSKETQDCSI</sequence>
<evidence type="ECO:0000313" key="2">
    <source>
        <dbReference type="EMBL" id="CAG6743613.1"/>
    </source>
</evidence>
<keyword evidence="1" id="KW-1133">Transmembrane helix</keyword>
<reference evidence="2" key="1">
    <citation type="submission" date="2021-05" db="EMBL/GenBank/DDBJ databases">
        <authorList>
            <person name="Alioto T."/>
            <person name="Alioto T."/>
            <person name="Gomez Garrido J."/>
        </authorList>
    </citation>
    <scope>NUCLEOTIDE SEQUENCE</scope>
</reference>
<name>A0A8D8Z9H3_9HEMI</name>
<feature type="transmembrane region" description="Helical" evidence="1">
    <location>
        <begin position="55"/>
        <end position="73"/>
    </location>
</feature>
<evidence type="ECO:0000256" key="1">
    <source>
        <dbReference type="SAM" id="Phobius"/>
    </source>
</evidence>